<keyword evidence="5 6" id="KW-0067">ATP-binding</keyword>
<evidence type="ECO:0000256" key="2">
    <source>
        <dbReference type="ARBA" id="ARBA00022679"/>
    </source>
</evidence>
<dbReference type="Gene3D" id="3.30.200.20">
    <property type="entry name" value="Phosphorylase Kinase, domain 1"/>
    <property type="match status" value="1"/>
</dbReference>
<evidence type="ECO:0000256" key="1">
    <source>
        <dbReference type="ARBA" id="ARBA00022527"/>
    </source>
</evidence>
<keyword evidence="3 6" id="KW-0547">Nucleotide-binding</keyword>
<dbReference type="InterPro" id="IPR011009">
    <property type="entry name" value="Kinase-like_dom_sf"/>
</dbReference>
<gene>
    <name evidence="8" type="ORF">OEZ85_004872</name>
</gene>
<dbReference type="InterPro" id="IPR001245">
    <property type="entry name" value="Ser-Thr/Tyr_kinase_cat_dom"/>
</dbReference>
<evidence type="ECO:0000313" key="8">
    <source>
        <dbReference type="EMBL" id="WIA20465.1"/>
    </source>
</evidence>
<evidence type="ECO:0000256" key="5">
    <source>
        <dbReference type="ARBA" id="ARBA00022840"/>
    </source>
</evidence>
<dbReference type="InterPro" id="IPR051681">
    <property type="entry name" value="Ser/Thr_Kinases-Pseudokinases"/>
</dbReference>
<keyword evidence="4" id="KW-0418">Kinase</keyword>
<sequence length="285" mass="31947">MALQQQVDTLKLQLNTVWASTGMNIPHADLDVQDQIGGGGYSLVYRGLWHGTPVAVKRWFNPQLQEEVQEEFRQEVMTLQQLRHPHVVQFLGACMKPPDLCLVTEYMPHSLHSVLYEQQGVALDRKRVLSLAADAARALLYLHHVTKPAVVHRDVKPANFLLDRAWRMKLADFGLAANSSKQANAGTPSYMAPELLQPGKPYSAKVDVYAFGVMLSEMLGRSPPWAGMAAGDIRRQVLAGQRPPIDLSVPKQLQQLISACWEQQPEQRPDFVSILEQLNVMIKQV</sequence>
<dbReference type="CDD" id="cd13999">
    <property type="entry name" value="STKc_MAP3K-like"/>
    <property type="match status" value="1"/>
</dbReference>
<evidence type="ECO:0000256" key="6">
    <source>
        <dbReference type="PROSITE-ProRule" id="PRU10141"/>
    </source>
</evidence>
<dbReference type="Gene3D" id="1.10.510.10">
    <property type="entry name" value="Transferase(Phosphotransferase) domain 1"/>
    <property type="match status" value="1"/>
</dbReference>
<dbReference type="PANTHER" id="PTHR44329">
    <property type="entry name" value="SERINE/THREONINE-PROTEIN KINASE TNNI3K-RELATED"/>
    <property type="match status" value="1"/>
</dbReference>
<protein>
    <recommendedName>
        <fullName evidence="7">Protein kinase domain-containing protein</fullName>
    </recommendedName>
</protein>
<dbReference type="SUPFAM" id="SSF56112">
    <property type="entry name" value="Protein kinase-like (PK-like)"/>
    <property type="match status" value="1"/>
</dbReference>
<keyword evidence="9" id="KW-1185">Reference proteome</keyword>
<dbReference type="PROSITE" id="PS00108">
    <property type="entry name" value="PROTEIN_KINASE_ST"/>
    <property type="match status" value="1"/>
</dbReference>
<reference evidence="8 9" key="1">
    <citation type="submission" date="2023-05" db="EMBL/GenBank/DDBJ databases">
        <title>A 100% complete, gapless, phased diploid assembly of the Scenedesmus obliquus UTEX 3031 genome.</title>
        <authorList>
            <person name="Biondi T.C."/>
            <person name="Hanschen E.R."/>
            <person name="Kwon T."/>
            <person name="Eng W."/>
            <person name="Kruse C.P.S."/>
            <person name="Koehler S.I."/>
            <person name="Kunde Y."/>
            <person name="Gleasner C.D."/>
            <person name="You Mak K.T."/>
            <person name="Polle J."/>
            <person name="Hovde B.T."/>
            <person name="Starkenburg S.R."/>
        </authorList>
    </citation>
    <scope>NUCLEOTIDE SEQUENCE [LARGE SCALE GENOMIC DNA]</scope>
    <source>
        <strain evidence="8 9">DOE0152z</strain>
    </source>
</reference>
<feature type="domain" description="Protein kinase" evidence="7">
    <location>
        <begin position="30"/>
        <end position="282"/>
    </location>
</feature>
<evidence type="ECO:0000256" key="4">
    <source>
        <dbReference type="ARBA" id="ARBA00022777"/>
    </source>
</evidence>
<name>A0ABY8UH59_TETOB</name>
<dbReference type="Pfam" id="PF07714">
    <property type="entry name" value="PK_Tyr_Ser-Thr"/>
    <property type="match status" value="1"/>
</dbReference>
<dbReference type="InterPro" id="IPR000719">
    <property type="entry name" value="Prot_kinase_dom"/>
</dbReference>
<evidence type="ECO:0000256" key="3">
    <source>
        <dbReference type="ARBA" id="ARBA00022741"/>
    </source>
</evidence>
<dbReference type="Proteomes" id="UP001244341">
    <property type="component" value="Chromosome 12b"/>
</dbReference>
<dbReference type="PROSITE" id="PS00107">
    <property type="entry name" value="PROTEIN_KINASE_ATP"/>
    <property type="match status" value="1"/>
</dbReference>
<proteinExistence type="predicted"/>
<organism evidence="8 9">
    <name type="scientific">Tetradesmus obliquus</name>
    <name type="common">Green alga</name>
    <name type="synonym">Acutodesmus obliquus</name>
    <dbReference type="NCBI Taxonomy" id="3088"/>
    <lineage>
        <taxon>Eukaryota</taxon>
        <taxon>Viridiplantae</taxon>
        <taxon>Chlorophyta</taxon>
        <taxon>core chlorophytes</taxon>
        <taxon>Chlorophyceae</taxon>
        <taxon>CS clade</taxon>
        <taxon>Sphaeropleales</taxon>
        <taxon>Scenedesmaceae</taxon>
        <taxon>Tetradesmus</taxon>
    </lineage>
</organism>
<evidence type="ECO:0000313" key="9">
    <source>
        <dbReference type="Proteomes" id="UP001244341"/>
    </source>
</evidence>
<keyword evidence="2" id="KW-0808">Transferase</keyword>
<feature type="binding site" evidence="6">
    <location>
        <position position="57"/>
    </location>
    <ligand>
        <name>ATP</name>
        <dbReference type="ChEBI" id="CHEBI:30616"/>
    </ligand>
</feature>
<dbReference type="InterPro" id="IPR017441">
    <property type="entry name" value="Protein_kinase_ATP_BS"/>
</dbReference>
<keyword evidence="1" id="KW-0723">Serine/threonine-protein kinase</keyword>
<dbReference type="PANTHER" id="PTHR44329:SF289">
    <property type="entry name" value="SERINE_THREONINE-PROTEIN KINASE VIK"/>
    <property type="match status" value="1"/>
</dbReference>
<evidence type="ECO:0000259" key="7">
    <source>
        <dbReference type="SMART" id="SM00220"/>
    </source>
</evidence>
<accession>A0ABY8UH59</accession>
<dbReference type="PIRSF" id="PIRSF000654">
    <property type="entry name" value="Integrin-linked_kinase"/>
    <property type="match status" value="1"/>
</dbReference>
<dbReference type="EMBL" id="CP126219">
    <property type="protein sequence ID" value="WIA20465.1"/>
    <property type="molecule type" value="Genomic_DNA"/>
</dbReference>
<dbReference type="InterPro" id="IPR008271">
    <property type="entry name" value="Ser/Thr_kinase_AS"/>
</dbReference>
<dbReference type="SMART" id="SM00220">
    <property type="entry name" value="S_TKc"/>
    <property type="match status" value="1"/>
</dbReference>